<dbReference type="GO" id="GO:0005879">
    <property type="term" value="C:axonemal microtubule"/>
    <property type="evidence" value="ECO:0007669"/>
    <property type="project" value="TreeGrafter"/>
</dbReference>
<proteinExistence type="inferred from homology"/>
<feature type="region of interest" description="Disordered" evidence="10">
    <location>
        <begin position="164"/>
        <end position="193"/>
    </location>
</feature>
<feature type="coiled-coil region" evidence="9">
    <location>
        <begin position="592"/>
        <end position="619"/>
    </location>
</feature>
<dbReference type="EMBL" id="VXAT01006954">
    <property type="protein sequence ID" value="NXL03359.1"/>
    <property type="molecule type" value="Genomic_DNA"/>
</dbReference>
<feature type="compositionally biased region" description="Basic and acidic residues" evidence="10">
    <location>
        <begin position="164"/>
        <end position="180"/>
    </location>
</feature>
<feature type="compositionally biased region" description="Polar residues" evidence="10">
    <location>
        <begin position="432"/>
        <end position="442"/>
    </location>
</feature>
<feature type="region of interest" description="Disordered" evidence="10">
    <location>
        <begin position="432"/>
        <end position="520"/>
    </location>
</feature>
<feature type="coiled-coil region" evidence="9">
    <location>
        <begin position="931"/>
        <end position="965"/>
    </location>
</feature>
<evidence type="ECO:0000256" key="7">
    <source>
        <dbReference type="ARBA" id="ARBA00023054"/>
    </source>
</evidence>
<evidence type="ECO:0000256" key="4">
    <source>
        <dbReference type="ARBA" id="ARBA00022490"/>
    </source>
</evidence>
<sequence>LTQSLSDDSLGNSKKKSSILETLGQPRKKETKKKDSLPWWLSEEDLDDGGMLRANGRFVKIQNNSQPMGETDENTHVEKMQLQKSNGVAVSLSRDSLETNDSVLASGPNQSIMGVGLDTLEEQEEKEIFFAKLEREASSTIDYSRLNKELDSNDSVLLAPFVRNEKSEKAEEESTHEEKSGSYSEDFEEETDANPVFETERSQRIVFSLTFLFLVLVVLLDSQDSATELQKAVETSDVAPGEHYLPEEVSGIEMNEAGTSYGQTTSDIEALHQAYHHIDQSLGDTEEQKLRDSAMAVSECLVQGVSQNNDIYSKNMSTIESDLPTVEELMKPIKGHSSNIRSFDVEPESPVKLVGSTDLISHSPFKEHQNNTVWETNLFEKFNREESIFLQTAANDDNLQRVTEKEIQTSEVQPDVLREKIVQDTLLSQGSKTKQALQSCSLKNERSESMTTKPMLYKNMRSPAPLHKKKSSYGPHGVVRSSGYGKPTSLSKQSFPVNDKKTPKETFKKPSVKAKSPADRARSKEVLFATRIIRSATNEPASKGSINRVMSGQSVVNNLGHQAMDYCRQYQHDLSFSPIKSCDRELYLLKRVQVAEEDLNTARDLIRQLTSTVSEKEKEIETKIVELKTQHEKELSRLGQENYVLQSKLRSMEELTQEKRWTHHTATIPVTEEKLAQIQKEIEDQEVIIQGYQQENERLYKQMKELQIQNKKNEERMFKENQCLMSELIALREKIEKTNIQSRIIQDSEPARNQGFTELISELRAAQKEETKLQEEIRRLKQDKQALEVDLGQAKKERDLAKVQIASTSGEKSYELKVMEESYKQEITHLKRRLQWYAENQDLLDKDAARLKDAREEIEKLKLEVEKLRAEAGDQCVQQKRRLQDRTADAKRIQDLERQIREMEGILKRRYPNSLPALIYAAAAAEKTNDLSAKTNTVDFLERRIKKLETELEGKDDEAKKSLRAMEQQFQKIKIQYEQRLVELEQLLAYKFVSDSPKLNGDKANSTELEQELQNLKKTHQITIKNLQTEIENLKSQNSQLKLRSKKDNKDLESTDSQMKQGNTKDRLLKLNEELVTKNREIQDLTKTVEKLQKERMMMLSDNNLRNKTGNKENSTEILKKNTSDKRNSSNSEPFLSIFNNDKIYQPHTFSDSNLSEVLQENAQLKEELERLSLEMNQQRVKSQATLAYSENNIRRIQEDTAEYIASLKASHQREVEKIICQHAKEHSASKVAELNSRISTQEILIKHLQEQISEQQRHQEALLVSQMREELLQKEVTKLLEELREAKESQSPEMKHFLCLEKKIKHIETRHAEREQEIQKAAQRTQHVTEARQTHEVERWRRLAQRKNQELEKFRAELDSILDVLRELQKQGVVIPAPNSSGFSMTDSCWKT</sequence>
<reference evidence="11 12" key="1">
    <citation type="submission" date="2019-09" db="EMBL/GenBank/DDBJ databases">
        <title>Bird 10,000 Genomes (B10K) Project - Family phase.</title>
        <authorList>
            <person name="Zhang G."/>
        </authorList>
    </citation>
    <scope>NUCLEOTIDE SEQUENCE [LARGE SCALE GENOMIC DNA]</scope>
    <source>
        <strain evidence="11">B10K-DU-001-44</strain>
        <tissue evidence="11">Muscle</tissue>
    </source>
</reference>
<keyword evidence="4" id="KW-0963">Cytoplasm</keyword>
<feature type="region of interest" description="Disordered" evidence="10">
    <location>
        <begin position="1035"/>
        <end position="1067"/>
    </location>
</feature>
<keyword evidence="8" id="KW-0206">Cytoskeleton</keyword>
<dbReference type="GO" id="GO:0005654">
    <property type="term" value="C:nucleoplasm"/>
    <property type="evidence" value="ECO:0007669"/>
    <property type="project" value="TreeGrafter"/>
</dbReference>
<evidence type="ECO:0000256" key="3">
    <source>
        <dbReference type="ARBA" id="ARBA00021406"/>
    </source>
</evidence>
<feature type="non-terminal residue" evidence="11">
    <location>
        <position position="1"/>
    </location>
</feature>
<dbReference type="Proteomes" id="UP000574277">
    <property type="component" value="Unassembled WGS sequence"/>
</dbReference>
<feature type="compositionally biased region" description="Basic and acidic residues" evidence="10">
    <location>
        <begin position="498"/>
        <end position="508"/>
    </location>
</feature>
<feature type="compositionally biased region" description="Polar residues" evidence="10">
    <location>
        <begin position="1"/>
        <end position="12"/>
    </location>
</feature>
<dbReference type="PANTHER" id="PTHR34031">
    <property type="entry name" value="CENTROSOMAL PROTEIN OF 162 KDA"/>
    <property type="match status" value="1"/>
</dbReference>
<keyword evidence="12" id="KW-1185">Reference proteome</keyword>
<comment type="subcellular location">
    <subcellularLocation>
        <location evidence="1">Cytoplasm</location>
        <location evidence="1">Cytoskeleton</location>
        <location evidence="1">Microtubule organizing center</location>
        <location evidence="1">Centrosome</location>
        <location evidence="1">Centriole</location>
    </subcellularLocation>
</comment>
<comment type="caution">
    <text evidence="11">The sequence shown here is derived from an EMBL/GenBank/DDBJ whole genome shotgun (WGS) entry which is preliminary data.</text>
</comment>
<dbReference type="InterPro" id="IPR038774">
    <property type="entry name" value="CEP162-like"/>
</dbReference>
<evidence type="ECO:0000256" key="2">
    <source>
        <dbReference type="ARBA" id="ARBA00009485"/>
    </source>
</evidence>
<accession>A0A7L0PF14</accession>
<keyword evidence="5" id="KW-0493">Microtubule</keyword>
<evidence type="ECO:0000256" key="6">
    <source>
        <dbReference type="ARBA" id="ARBA00022794"/>
    </source>
</evidence>
<feature type="region of interest" description="Disordered" evidence="10">
    <location>
        <begin position="1"/>
        <end position="36"/>
    </location>
</feature>
<organism evidence="11 12">
    <name type="scientific">Mesembrinibis cayennensis</name>
    <dbReference type="NCBI Taxonomy" id="1118748"/>
    <lineage>
        <taxon>Eukaryota</taxon>
        <taxon>Metazoa</taxon>
        <taxon>Chordata</taxon>
        <taxon>Craniata</taxon>
        <taxon>Vertebrata</taxon>
        <taxon>Euteleostomi</taxon>
        <taxon>Archelosauria</taxon>
        <taxon>Archosauria</taxon>
        <taxon>Dinosauria</taxon>
        <taxon>Saurischia</taxon>
        <taxon>Theropoda</taxon>
        <taxon>Coelurosauria</taxon>
        <taxon>Aves</taxon>
        <taxon>Neognathae</taxon>
        <taxon>Neoaves</taxon>
        <taxon>Aequornithes</taxon>
        <taxon>Pelecaniformes</taxon>
        <taxon>Threskiornithidae</taxon>
        <taxon>Mesembrinibis</taxon>
    </lineage>
</organism>
<comment type="similarity">
    <text evidence="2">Belongs to the CEP162 family.</text>
</comment>
<evidence type="ECO:0000256" key="5">
    <source>
        <dbReference type="ARBA" id="ARBA00022701"/>
    </source>
</evidence>
<evidence type="ECO:0000256" key="10">
    <source>
        <dbReference type="SAM" id="MobiDB-lite"/>
    </source>
</evidence>
<evidence type="ECO:0000256" key="1">
    <source>
        <dbReference type="ARBA" id="ARBA00004114"/>
    </source>
</evidence>
<feature type="compositionally biased region" description="Basic and acidic residues" evidence="10">
    <location>
        <begin position="1110"/>
        <end position="1128"/>
    </location>
</feature>
<name>A0A7L0PF14_9AVES</name>
<feature type="coiled-coil region" evidence="9">
    <location>
        <begin position="844"/>
        <end position="878"/>
    </location>
</feature>
<evidence type="ECO:0000256" key="9">
    <source>
        <dbReference type="SAM" id="Coils"/>
    </source>
</evidence>
<feature type="region of interest" description="Disordered" evidence="10">
    <location>
        <begin position="1103"/>
        <end position="1134"/>
    </location>
</feature>
<dbReference type="GO" id="GO:0034451">
    <property type="term" value="C:centriolar satellite"/>
    <property type="evidence" value="ECO:0007669"/>
    <property type="project" value="TreeGrafter"/>
</dbReference>
<keyword evidence="7 9" id="KW-0175">Coiled coil</keyword>
<protein>
    <recommendedName>
        <fullName evidence="3">Centrosomal protein of 162 kDa</fullName>
    </recommendedName>
</protein>
<feature type="coiled-coil region" evidence="9">
    <location>
        <begin position="1155"/>
        <end position="1182"/>
    </location>
</feature>
<keyword evidence="6" id="KW-0970">Cilium biogenesis/degradation</keyword>
<dbReference type="GO" id="GO:0060271">
    <property type="term" value="P:cilium assembly"/>
    <property type="evidence" value="ECO:0007669"/>
    <property type="project" value="TreeGrafter"/>
</dbReference>
<dbReference type="PANTHER" id="PTHR34031:SF1">
    <property type="entry name" value="CENTROSOMAL PROTEIN OF 162 KDA"/>
    <property type="match status" value="1"/>
</dbReference>
<feature type="coiled-coil region" evidence="9">
    <location>
        <begin position="1232"/>
        <end position="1372"/>
    </location>
</feature>
<feature type="non-terminal residue" evidence="11">
    <location>
        <position position="1393"/>
    </location>
</feature>
<evidence type="ECO:0000256" key="8">
    <source>
        <dbReference type="ARBA" id="ARBA00023212"/>
    </source>
</evidence>
<dbReference type="GO" id="GO:0005814">
    <property type="term" value="C:centriole"/>
    <property type="evidence" value="ECO:0007669"/>
    <property type="project" value="UniProtKB-SubCell"/>
</dbReference>
<evidence type="ECO:0000313" key="11">
    <source>
        <dbReference type="EMBL" id="NXL03359.1"/>
    </source>
</evidence>
<feature type="coiled-coil region" evidence="9">
    <location>
        <begin position="675"/>
        <end position="804"/>
    </location>
</feature>
<gene>
    <name evidence="11" type="primary">Cep162</name>
    <name evidence="11" type="ORF">MESCAY_R02752</name>
</gene>
<evidence type="ECO:0000313" key="12">
    <source>
        <dbReference type="Proteomes" id="UP000574277"/>
    </source>
</evidence>